<reference evidence="2" key="1">
    <citation type="submission" date="2022-08" db="UniProtKB">
        <authorList>
            <consortium name="EnsemblMetazoa"/>
        </authorList>
    </citation>
    <scope>IDENTIFICATION</scope>
    <source>
        <strain evidence="2">05x7-T-G4-1.051#20</strain>
    </source>
</reference>
<feature type="region of interest" description="Disordered" evidence="1">
    <location>
        <begin position="228"/>
        <end position="277"/>
    </location>
</feature>
<feature type="compositionally biased region" description="Basic and acidic residues" evidence="1">
    <location>
        <begin position="228"/>
        <end position="237"/>
    </location>
</feature>
<feature type="compositionally biased region" description="Basic and acidic residues" evidence="1">
    <location>
        <begin position="247"/>
        <end position="263"/>
    </location>
</feature>
<dbReference type="CDD" id="cd00173">
    <property type="entry name" value="SH2"/>
    <property type="match status" value="1"/>
</dbReference>
<evidence type="ECO:0000313" key="2">
    <source>
        <dbReference type="EnsemblMetazoa" id="G6362.3:cds"/>
    </source>
</evidence>
<sequence length="277" mass="31786">MGFGISKQVTISVPQKEKYRSSAILFSRVDAEGVLKFELAGTYLLYRDFNTDHLYLSVRSNDFVEHHRINYEDNLYYMDNQPYPYLDSIILYHQRHKLNGIKLTYHAHLSARTVKAFTTKVMRHNGNVSHTDNEEPHDKHHSSQHIASIEHTNDDVITNRISKSSGRLWISGTMQQSLKRISMPIPEVYHHIGDTDTRLTQSYRGSGNLLSHADSFSDLNGDIFDTTKHSNRKHSEDADSECSSVTGEHDLVHDDDVVGRDPNNEQDDDMSVYDTHL</sequence>
<dbReference type="EnsemblMetazoa" id="G6362.3">
    <property type="protein sequence ID" value="G6362.3:cds"/>
    <property type="gene ID" value="G6362"/>
</dbReference>
<protein>
    <recommendedName>
        <fullName evidence="4">SH2 domain-containing protein</fullName>
    </recommendedName>
</protein>
<accession>A0A8W8NIK1</accession>
<keyword evidence="3" id="KW-1185">Reference proteome</keyword>
<name>A0A8W8NIK1_MAGGI</name>
<dbReference type="InterPro" id="IPR036860">
    <property type="entry name" value="SH2_dom_sf"/>
</dbReference>
<organism evidence="2 3">
    <name type="scientific">Magallana gigas</name>
    <name type="common">Pacific oyster</name>
    <name type="synonym">Crassostrea gigas</name>
    <dbReference type="NCBI Taxonomy" id="29159"/>
    <lineage>
        <taxon>Eukaryota</taxon>
        <taxon>Metazoa</taxon>
        <taxon>Spiralia</taxon>
        <taxon>Lophotrochozoa</taxon>
        <taxon>Mollusca</taxon>
        <taxon>Bivalvia</taxon>
        <taxon>Autobranchia</taxon>
        <taxon>Pteriomorphia</taxon>
        <taxon>Ostreida</taxon>
        <taxon>Ostreoidea</taxon>
        <taxon>Ostreidae</taxon>
        <taxon>Magallana</taxon>
    </lineage>
</organism>
<dbReference type="AlphaFoldDB" id="A0A8W8NIK1"/>
<evidence type="ECO:0000256" key="1">
    <source>
        <dbReference type="SAM" id="MobiDB-lite"/>
    </source>
</evidence>
<proteinExistence type="predicted"/>
<evidence type="ECO:0008006" key="4">
    <source>
        <dbReference type="Google" id="ProtNLM"/>
    </source>
</evidence>
<dbReference type="SUPFAM" id="SSF55550">
    <property type="entry name" value="SH2 domain"/>
    <property type="match status" value="1"/>
</dbReference>
<dbReference type="Gene3D" id="3.30.505.10">
    <property type="entry name" value="SH2 domain"/>
    <property type="match status" value="1"/>
</dbReference>
<evidence type="ECO:0000313" key="3">
    <source>
        <dbReference type="Proteomes" id="UP000005408"/>
    </source>
</evidence>
<dbReference type="Proteomes" id="UP000005408">
    <property type="component" value="Unassembled WGS sequence"/>
</dbReference>